<gene>
    <name evidence="1" type="ORF">L596_005105</name>
</gene>
<dbReference type="EMBL" id="AZBU02000001">
    <property type="protein sequence ID" value="TMS38363.1"/>
    <property type="molecule type" value="Genomic_DNA"/>
</dbReference>
<dbReference type="EMBL" id="CM016762">
    <property type="protein sequence ID" value="TMS38363.1"/>
    <property type="molecule type" value="Genomic_DNA"/>
</dbReference>
<keyword evidence="2" id="KW-1185">Reference proteome</keyword>
<dbReference type="Proteomes" id="UP000298663">
    <property type="component" value="Chromosome X"/>
</dbReference>
<reference evidence="1 2" key="2">
    <citation type="journal article" date="2019" name="G3 (Bethesda)">
        <title>Hybrid Assembly of the Genome of the Entomopathogenic Nematode Steinernema carpocapsae Identifies the X-Chromosome.</title>
        <authorList>
            <person name="Serra L."/>
            <person name="Macchietto M."/>
            <person name="Macias-Munoz A."/>
            <person name="McGill C.J."/>
            <person name="Rodriguez I.M."/>
            <person name="Rodriguez B."/>
            <person name="Murad R."/>
            <person name="Mortazavi A."/>
        </authorList>
    </citation>
    <scope>NUCLEOTIDE SEQUENCE [LARGE SCALE GENOMIC DNA]</scope>
    <source>
        <strain evidence="1 2">ALL</strain>
    </source>
</reference>
<sequence>MSKPKPKMLQEASPSLLSPLFERAALGLHTPLPGAFGAETKACGGIAKPTEQTRERSPKWVAPGLEQTATVGAAGATE</sequence>
<protein>
    <submittedName>
        <fullName evidence="1">Uncharacterized protein</fullName>
    </submittedName>
</protein>
<reference evidence="1 2" key="1">
    <citation type="journal article" date="2015" name="Genome Biol.">
        <title>Comparative genomics of Steinernema reveals deeply conserved gene regulatory networks.</title>
        <authorList>
            <person name="Dillman A.R."/>
            <person name="Macchietto M."/>
            <person name="Porter C.F."/>
            <person name="Rogers A."/>
            <person name="Williams B."/>
            <person name="Antoshechkin I."/>
            <person name="Lee M.M."/>
            <person name="Goodwin Z."/>
            <person name="Lu X."/>
            <person name="Lewis E.E."/>
            <person name="Goodrich-Blair H."/>
            <person name="Stock S.P."/>
            <person name="Adams B.J."/>
            <person name="Sternberg P.W."/>
            <person name="Mortazavi A."/>
        </authorList>
    </citation>
    <scope>NUCLEOTIDE SEQUENCE [LARGE SCALE GENOMIC DNA]</scope>
    <source>
        <strain evidence="1 2">ALL</strain>
    </source>
</reference>
<evidence type="ECO:0000313" key="2">
    <source>
        <dbReference type="Proteomes" id="UP000298663"/>
    </source>
</evidence>
<dbReference type="AlphaFoldDB" id="A0A4V6I8J1"/>
<accession>A0A4V6I8J1</accession>
<organism evidence="1 2">
    <name type="scientific">Steinernema carpocapsae</name>
    <name type="common">Entomopathogenic nematode</name>
    <dbReference type="NCBI Taxonomy" id="34508"/>
    <lineage>
        <taxon>Eukaryota</taxon>
        <taxon>Metazoa</taxon>
        <taxon>Ecdysozoa</taxon>
        <taxon>Nematoda</taxon>
        <taxon>Chromadorea</taxon>
        <taxon>Rhabditida</taxon>
        <taxon>Tylenchina</taxon>
        <taxon>Panagrolaimomorpha</taxon>
        <taxon>Strongyloidoidea</taxon>
        <taxon>Steinernematidae</taxon>
        <taxon>Steinernema</taxon>
    </lineage>
</organism>
<comment type="caution">
    <text evidence="1">The sequence shown here is derived from an EMBL/GenBank/DDBJ whole genome shotgun (WGS) entry which is preliminary data.</text>
</comment>
<evidence type="ECO:0000313" key="1">
    <source>
        <dbReference type="EMBL" id="TMS38363.1"/>
    </source>
</evidence>
<proteinExistence type="predicted"/>
<name>A0A4V6I8J1_STECR</name>